<dbReference type="Gene3D" id="1.10.1740.10">
    <property type="match status" value="1"/>
</dbReference>
<accession>A0A7R7YRE6</accession>
<dbReference type="GO" id="GO:0006352">
    <property type="term" value="P:DNA-templated transcription initiation"/>
    <property type="evidence" value="ECO:0007669"/>
    <property type="project" value="InterPro"/>
</dbReference>
<dbReference type="Proteomes" id="UP000595446">
    <property type="component" value="Chromosome"/>
</dbReference>
<organism evidence="2 3">
    <name type="scientific">Mycobacterium heckeshornense</name>
    <dbReference type="NCBI Taxonomy" id="110505"/>
    <lineage>
        <taxon>Bacteria</taxon>
        <taxon>Bacillati</taxon>
        <taxon>Actinomycetota</taxon>
        <taxon>Actinomycetes</taxon>
        <taxon>Mycobacteriales</taxon>
        <taxon>Mycobacteriaceae</taxon>
        <taxon>Mycobacterium</taxon>
    </lineage>
</organism>
<evidence type="ECO:0000313" key="2">
    <source>
        <dbReference type="EMBL" id="BCO35412.1"/>
    </source>
</evidence>
<dbReference type="AlphaFoldDB" id="A0A7R7YRE6"/>
<name>A0A7R7YRE6_9MYCO</name>
<evidence type="ECO:0000313" key="3">
    <source>
        <dbReference type="Proteomes" id="UP000595446"/>
    </source>
</evidence>
<reference evidence="2 3" key="1">
    <citation type="submission" date="2020-12" db="EMBL/GenBank/DDBJ databases">
        <title>Complete genome sequence of Mycobacterium heckeshornense JCM 15655T, closely related to a pathogenic non-tuberculous mycobacterial species Mycobacterium xenopi.</title>
        <authorList>
            <person name="Yoshida M."/>
            <person name="Fukano H."/>
            <person name="Asakura T."/>
            <person name="Suzuki M."/>
            <person name="Hoshino Y."/>
        </authorList>
    </citation>
    <scope>NUCLEOTIDE SEQUENCE [LARGE SCALE GENOMIC DNA]</scope>
    <source>
        <strain evidence="2 3">JCM 15655</strain>
    </source>
</reference>
<keyword evidence="3" id="KW-1185">Reference proteome</keyword>
<proteinExistence type="predicted"/>
<dbReference type="InterPro" id="IPR007627">
    <property type="entry name" value="RNA_pol_sigma70_r2"/>
</dbReference>
<gene>
    <name evidence="2" type="ORF">MHEC_18450</name>
</gene>
<dbReference type="SUPFAM" id="SSF88946">
    <property type="entry name" value="Sigma2 domain of RNA polymerase sigma factors"/>
    <property type="match status" value="1"/>
</dbReference>
<dbReference type="InterPro" id="IPR013325">
    <property type="entry name" value="RNA_pol_sigma_r2"/>
</dbReference>
<evidence type="ECO:0000259" key="1">
    <source>
        <dbReference type="Pfam" id="PF04542"/>
    </source>
</evidence>
<feature type="domain" description="RNA polymerase sigma-70 region 2" evidence="1">
    <location>
        <begin position="11"/>
        <end position="40"/>
    </location>
</feature>
<dbReference type="GO" id="GO:0003700">
    <property type="term" value="F:DNA-binding transcription factor activity"/>
    <property type="evidence" value="ECO:0007669"/>
    <property type="project" value="InterPro"/>
</dbReference>
<dbReference type="EMBL" id="AP024237">
    <property type="protein sequence ID" value="BCO35412.1"/>
    <property type="molecule type" value="Genomic_DNA"/>
</dbReference>
<sequence length="43" mass="4609">MTADASLATQFEAARPQLSALAYRMLGSVQDAEDAVQDAWPDP</sequence>
<dbReference type="Pfam" id="PF04542">
    <property type="entry name" value="Sigma70_r2"/>
    <property type="match status" value="1"/>
</dbReference>
<protein>
    <recommendedName>
        <fullName evidence="1">RNA polymerase sigma-70 region 2 domain-containing protein</fullName>
    </recommendedName>
</protein>